<proteinExistence type="predicted"/>
<name>A0A1Y1I2H1_KLENI</name>
<dbReference type="EMBL" id="DF237095">
    <property type="protein sequence ID" value="GAQ83381.1"/>
    <property type="molecule type" value="Genomic_DNA"/>
</dbReference>
<feature type="compositionally biased region" description="Pro residues" evidence="1">
    <location>
        <begin position="1"/>
        <end position="50"/>
    </location>
</feature>
<dbReference type="Proteomes" id="UP000054558">
    <property type="component" value="Unassembled WGS sequence"/>
</dbReference>
<gene>
    <name evidence="2" type="ORF">KFL_001460080</name>
</gene>
<reference evidence="2 3" key="1">
    <citation type="journal article" date="2014" name="Nat. Commun.">
        <title>Klebsormidium flaccidum genome reveals primary factors for plant terrestrial adaptation.</title>
        <authorList>
            <person name="Hori K."/>
            <person name="Maruyama F."/>
            <person name="Fujisawa T."/>
            <person name="Togashi T."/>
            <person name="Yamamoto N."/>
            <person name="Seo M."/>
            <person name="Sato S."/>
            <person name="Yamada T."/>
            <person name="Mori H."/>
            <person name="Tajima N."/>
            <person name="Moriyama T."/>
            <person name="Ikeuchi M."/>
            <person name="Watanabe M."/>
            <person name="Wada H."/>
            <person name="Kobayashi K."/>
            <person name="Saito M."/>
            <person name="Masuda T."/>
            <person name="Sasaki-Sekimoto Y."/>
            <person name="Mashiguchi K."/>
            <person name="Awai K."/>
            <person name="Shimojima M."/>
            <person name="Masuda S."/>
            <person name="Iwai M."/>
            <person name="Nobusawa T."/>
            <person name="Narise T."/>
            <person name="Kondo S."/>
            <person name="Saito H."/>
            <person name="Sato R."/>
            <person name="Murakawa M."/>
            <person name="Ihara Y."/>
            <person name="Oshima-Yamada Y."/>
            <person name="Ohtaka K."/>
            <person name="Satoh M."/>
            <person name="Sonobe K."/>
            <person name="Ishii M."/>
            <person name="Ohtani R."/>
            <person name="Kanamori-Sato M."/>
            <person name="Honoki R."/>
            <person name="Miyazaki D."/>
            <person name="Mochizuki H."/>
            <person name="Umetsu J."/>
            <person name="Higashi K."/>
            <person name="Shibata D."/>
            <person name="Kamiya Y."/>
            <person name="Sato N."/>
            <person name="Nakamura Y."/>
            <person name="Tabata S."/>
            <person name="Ida S."/>
            <person name="Kurokawa K."/>
            <person name="Ohta H."/>
        </authorList>
    </citation>
    <scope>NUCLEOTIDE SEQUENCE [LARGE SCALE GENOMIC DNA]</scope>
    <source>
        <strain evidence="2 3">NIES-2285</strain>
    </source>
</reference>
<organism evidence="2 3">
    <name type="scientific">Klebsormidium nitens</name>
    <name type="common">Green alga</name>
    <name type="synonym">Ulothrix nitens</name>
    <dbReference type="NCBI Taxonomy" id="105231"/>
    <lineage>
        <taxon>Eukaryota</taxon>
        <taxon>Viridiplantae</taxon>
        <taxon>Streptophyta</taxon>
        <taxon>Klebsormidiophyceae</taxon>
        <taxon>Klebsormidiales</taxon>
        <taxon>Klebsormidiaceae</taxon>
        <taxon>Klebsormidium</taxon>
    </lineage>
</organism>
<dbReference type="AlphaFoldDB" id="A0A1Y1I2H1"/>
<feature type="region of interest" description="Disordered" evidence="1">
    <location>
        <begin position="1"/>
        <end position="51"/>
    </location>
</feature>
<accession>A0A1Y1I2H1</accession>
<keyword evidence="3" id="KW-1185">Reference proteome</keyword>
<evidence type="ECO:0000313" key="3">
    <source>
        <dbReference type="Proteomes" id="UP000054558"/>
    </source>
</evidence>
<protein>
    <submittedName>
        <fullName evidence="2">Uncharacterized protein</fullName>
    </submittedName>
</protein>
<evidence type="ECO:0000256" key="1">
    <source>
        <dbReference type="SAM" id="MobiDB-lite"/>
    </source>
</evidence>
<evidence type="ECO:0000313" key="2">
    <source>
        <dbReference type="EMBL" id="GAQ83381.1"/>
    </source>
</evidence>
<sequence>MTPPPFHDSFPHDPPSTISPPTTPSPSSAPPTPPPVTTAPALRPPSPPPSNTARVNIANACSTPVKIVLASNQANNDFWKVYNPATNAATADVPSPFDIPAGGSRANLLLVNTDPARALSVRTGSIGATAAVGPLLSTSSTAGLDNIVINVSFANNTTTPSLSFSSFPSGPGRFAFDPAATSSPASTVAPAEIGVSCDGYLRSTLIPVGTLPVGAAAPVPTITPRAATVPAVKN</sequence>